<proteinExistence type="predicted"/>
<name>A0A1R3I8K9_COCAP</name>
<dbReference type="AlphaFoldDB" id="A0A1R3I8K9"/>
<organism evidence="1 2">
    <name type="scientific">Corchorus capsularis</name>
    <name type="common">Jute</name>
    <dbReference type="NCBI Taxonomy" id="210143"/>
    <lineage>
        <taxon>Eukaryota</taxon>
        <taxon>Viridiplantae</taxon>
        <taxon>Streptophyta</taxon>
        <taxon>Embryophyta</taxon>
        <taxon>Tracheophyta</taxon>
        <taxon>Spermatophyta</taxon>
        <taxon>Magnoliopsida</taxon>
        <taxon>eudicotyledons</taxon>
        <taxon>Gunneridae</taxon>
        <taxon>Pentapetalae</taxon>
        <taxon>rosids</taxon>
        <taxon>malvids</taxon>
        <taxon>Malvales</taxon>
        <taxon>Malvaceae</taxon>
        <taxon>Grewioideae</taxon>
        <taxon>Apeibeae</taxon>
        <taxon>Corchorus</taxon>
    </lineage>
</organism>
<sequence>MDLLIKSEDEDVEWGEVALLEE</sequence>
<reference evidence="1 2" key="1">
    <citation type="submission" date="2013-09" db="EMBL/GenBank/DDBJ databases">
        <title>Corchorus capsularis genome sequencing.</title>
        <authorList>
            <person name="Alam M."/>
            <person name="Haque M.S."/>
            <person name="Islam M.S."/>
            <person name="Emdad E.M."/>
            <person name="Islam M.M."/>
            <person name="Ahmed B."/>
            <person name="Halim A."/>
            <person name="Hossen Q.M.M."/>
            <person name="Hossain M.Z."/>
            <person name="Ahmed R."/>
            <person name="Khan M.M."/>
            <person name="Islam R."/>
            <person name="Rashid M.M."/>
            <person name="Khan S.A."/>
            <person name="Rahman M.S."/>
            <person name="Alam M."/>
        </authorList>
    </citation>
    <scope>NUCLEOTIDE SEQUENCE [LARGE SCALE GENOMIC DNA]</scope>
    <source>
        <strain evidence="2">cv. CVL-1</strain>
        <tissue evidence="1">Whole seedling</tissue>
    </source>
</reference>
<protein>
    <submittedName>
        <fullName evidence="1">Uncharacterized protein</fullName>
    </submittedName>
</protein>
<dbReference type="Gramene" id="OMO78925">
    <property type="protein sequence ID" value="OMO78925"/>
    <property type="gene ID" value="CCACVL1_14009"/>
</dbReference>
<gene>
    <name evidence="1" type="ORF">CCACVL1_14009</name>
</gene>
<comment type="caution">
    <text evidence="1">The sequence shown here is derived from an EMBL/GenBank/DDBJ whole genome shotgun (WGS) entry which is preliminary data.</text>
</comment>
<evidence type="ECO:0000313" key="1">
    <source>
        <dbReference type="EMBL" id="OMO78925.1"/>
    </source>
</evidence>
<evidence type="ECO:0000313" key="2">
    <source>
        <dbReference type="Proteomes" id="UP000188268"/>
    </source>
</evidence>
<accession>A0A1R3I8K9</accession>
<keyword evidence="2" id="KW-1185">Reference proteome</keyword>
<dbReference type="EMBL" id="AWWV01010507">
    <property type="protein sequence ID" value="OMO78925.1"/>
    <property type="molecule type" value="Genomic_DNA"/>
</dbReference>
<dbReference type="Proteomes" id="UP000188268">
    <property type="component" value="Unassembled WGS sequence"/>
</dbReference>